<organism evidence="3 4">
    <name type="scientific">Euplotes crassus</name>
    <dbReference type="NCBI Taxonomy" id="5936"/>
    <lineage>
        <taxon>Eukaryota</taxon>
        <taxon>Sar</taxon>
        <taxon>Alveolata</taxon>
        <taxon>Ciliophora</taxon>
        <taxon>Intramacronucleata</taxon>
        <taxon>Spirotrichea</taxon>
        <taxon>Hypotrichia</taxon>
        <taxon>Euplotida</taxon>
        <taxon>Euplotidae</taxon>
        <taxon>Moneuplotes</taxon>
    </lineage>
</organism>
<dbReference type="InterPro" id="IPR000408">
    <property type="entry name" value="Reg_chr_condens"/>
</dbReference>
<gene>
    <name evidence="3" type="ORF">ECRASSUSDP1_LOCUS7311</name>
</gene>
<protein>
    <recommendedName>
        <fullName evidence="5">Regulator of chromosome condensation</fullName>
    </recommendedName>
</protein>
<evidence type="ECO:0008006" key="5">
    <source>
        <dbReference type="Google" id="ProtNLM"/>
    </source>
</evidence>
<dbReference type="PANTHER" id="PTHR45982:SF4">
    <property type="entry name" value="PHR DOMAIN-CONTAINING PROTEIN"/>
    <property type="match status" value="1"/>
</dbReference>
<dbReference type="PROSITE" id="PS00626">
    <property type="entry name" value="RCC1_2"/>
    <property type="match status" value="1"/>
</dbReference>
<evidence type="ECO:0000313" key="4">
    <source>
        <dbReference type="Proteomes" id="UP001295684"/>
    </source>
</evidence>
<keyword evidence="4" id="KW-1185">Reference proteome</keyword>
<dbReference type="Proteomes" id="UP001295684">
    <property type="component" value="Unassembled WGS sequence"/>
</dbReference>
<dbReference type="AlphaFoldDB" id="A0AAD1X9J4"/>
<dbReference type="EMBL" id="CAMPGE010007113">
    <property type="protein sequence ID" value="CAI2366040.1"/>
    <property type="molecule type" value="Genomic_DNA"/>
</dbReference>
<feature type="repeat" description="RCC1" evidence="1">
    <location>
        <begin position="208"/>
        <end position="263"/>
    </location>
</feature>
<dbReference type="SUPFAM" id="SSF50985">
    <property type="entry name" value="RCC1/BLIP-II"/>
    <property type="match status" value="2"/>
</dbReference>
<comment type="caution">
    <text evidence="3">The sequence shown here is derived from an EMBL/GenBank/DDBJ whole genome shotgun (WGS) entry which is preliminary data.</text>
</comment>
<dbReference type="PANTHER" id="PTHR45982">
    <property type="entry name" value="REGULATOR OF CHROMOSOME CONDENSATION"/>
    <property type="match status" value="1"/>
</dbReference>
<dbReference type="PROSITE" id="PS50012">
    <property type="entry name" value="RCC1_3"/>
    <property type="match status" value="1"/>
</dbReference>
<evidence type="ECO:0000256" key="2">
    <source>
        <dbReference type="SAM" id="MobiDB-lite"/>
    </source>
</evidence>
<accession>A0AAD1X9J4</accession>
<evidence type="ECO:0000313" key="3">
    <source>
        <dbReference type="EMBL" id="CAI2366040.1"/>
    </source>
</evidence>
<sequence>MSFFEKICCCGGSTILPDKEFNMILGDGKDDRKKSKKYHYGTAYERMTSPGREALREHILTPQADKKKAKIVKNPKEEEKVSPEKEADKSPGYSPSFVNSDNGSFVRRKNKIEDDEEVKFPASSRVDNDRDNFSIDLKDVFDRETRVLPSSSSKYGIDKCMIYLSGPIGVHFESPIKIPTEKIGDPSKVAVIKVACGWDHCVILLENGSVLVGGNNSQGQLNLNPALFPKVTDELYYHEAINEKYEVVDVGCGSNHTVFIVREKDDEQSSRKIFSCGYHGCLGVDSMNEDDYRLHQVLIPGLIDYDSIEFLICKFNSNAVLDFDNNLYYWGDEFDGFRIRVPEKKNWFSKRIVDLSFGFRHGLALLEDGSVCLLDSNGVTKMKYTILDTVKIVKIEAGCRHSLFLDSKGIVYGFGLTKLKNNNTERIQGPVECEDLTDIINESSCIDIFAGDGQSVGIDADGIPYRWNGVTGKIEVLEDLGGKYILEVALANQNIVAVYSTQSG</sequence>
<reference evidence="3" key="1">
    <citation type="submission" date="2023-07" db="EMBL/GenBank/DDBJ databases">
        <authorList>
            <consortium name="AG Swart"/>
            <person name="Singh M."/>
            <person name="Singh A."/>
            <person name="Seah K."/>
            <person name="Emmerich C."/>
        </authorList>
    </citation>
    <scope>NUCLEOTIDE SEQUENCE</scope>
    <source>
        <strain evidence="3">DP1</strain>
    </source>
</reference>
<name>A0AAD1X9J4_EUPCR</name>
<feature type="region of interest" description="Disordered" evidence="2">
    <location>
        <begin position="41"/>
        <end position="110"/>
    </location>
</feature>
<feature type="compositionally biased region" description="Basic and acidic residues" evidence="2">
    <location>
        <begin position="74"/>
        <end position="89"/>
    </location>
</feature>
<dbReference type="InterPro" id="IPR051553">
    <property type="entry name" value="Ran_GTPase-activating"/>
</dbReference>
<proteinExistence type="predicted"/>
<dbReference type="Gene3D" id="2.130.10.30">
    <property type="entry name" value="Regulator of chromosome condensation 1/beta-lactamase-inhibitor protein II"/>
    <property type="match status" value="2"/>
</dbReference>
<dbReference type="Pfam" id="PF13540">
    <property type="entry name" value="RCC1_2"/>
    <property type="match status" value="1"/>
</dbReference>
<dbReference type="InterPro" id="IPR009091">
    <property type="entry name" value="RCC1/BLIP-II"/>
</dbReference>
<evidence type="ECO:0000256" key="1">
    <source>
        <dbReference type="PROSITE-ProRule" id="PRU00235"/>
    </source>
</evidence>